<name>A0A0J8FR52_9PSED</name>
<evidence type="ECO:0000313" key="3">
    <source>
        <dbReference type="Proteomes" id="UP000037551"/>
    </source>
</evidence>
<dbReference type="AlphaFoldDB" id="A0A0J8FR52"/>
<keyword evidence="3" id="KW-1185">Reference proteome</keyword>
<feature type="transmembrane region" description="Helical" evidence="1">
    <location>
        <begin position="127"/>
        <end position="147"/>
    </location>
</feature>
<keyword evidence="1" id="KW-0472">Membrane</keyword>
<keyword evidence="1" id="KW-1133">Transmembrane helix</keyword>
<proteinExistence type="predicted"/>
<feature type="transmembrane region" description="Helical" evidence="1">
    <location>
        <begin position="6"/>
        <end position="25"/>
    </location>
</feature>
<keyword evidence="1" id="KW-0812">Transmembrane</keyword>
<gene>
    <name evidence="2" type="ORF">ACR52_25825</name>
</gene>
<reference evidence="2 3" key="1">
    <citation type="submission" date="2015-06" db="EMBL/GenBank/DDBJ databases">
        <title>Draft genome sequence of an Antarctic Pseudomonas sp. strain KG01 with full potential for biotechnological applications.</title>
        <authorList>
            <person name="Pavlov M.S."/>
            <person name="Lira F."/>
            <person name="Martinez J.L."/>
            <person name="Marshall S.H."/>
        </authorList>
    </citation>
    <scope>NUCLEOTIDE SEQUENCE [LARGE SCALE GENOMIC DNA]</scope>
    <source>
        <strain evidence="2 3">KG01</strain>
    </source>
</reference>
<comment type="caution">
    <text evidence="2">The sequence shown here is derived from an EMBL/GenBank/DDBJ whole genome shotgun (WGS) entry which is preliminary data.</text>
</comment>
<dbReference type="RefSeq" id="WP_048730768.1">
    <property type="nucleotide sequence ID" value="NZ_LFMW01000023.1"/>
</dbReference>
<dbReference type="Proteomes" id="UP000037551">
    <property type="component" value="Unassembled WGS sequence"/>
</dbReference>
<evidence type="ECO:0000313" key="2">
    <source>
        <dbReference type="EMBL" id="KMT52732.1"/>
    </source>
</evidence>
<evidence type="ECO:0000256" key="1">
    <source>
        <dbReference type="SAM" id="Phobius"/>
    </source>
</evidence>
<dbReference type="OrthoDB" id="7032606at2"/>
<protein>
    <submittedName>
        <fullName evidence="2">Uncharacterized protein</fullName>
    </submittedName>
</protein>
<feature type="transmembrane region" description="Helical" evidence="1">
    <location>
        <begin position="153"/>
        <end position="172"/>
    </location>
</feature>
<sequence>MDTQLLAAVIVPLVITFFTLIVTWLHNSASISHQRTQRLMELVQSGAWRTTHPLVLVMSVREAFGLRVNLDARALRLALEYEDQAFEALQGYLKNREFIRVSDDGLRFQGAKVFGSRRSYKGWPTRVYAIGLTLYATLLFTSSYLVNVSGYPSAIWLSVLAGLLLLACIGVARSLNRAERLLKLPPIGTAQTMLLP</sequence>
<accession>A0A0J8FR52</accession>
<dbReference type="EMBL" id="LFMW01000023">
    <property type="protein sequence ID" value="KMT52732.1"/>
    <property type="molecule type" value="Genomic_DNA"/>
</dbReference>
<organism evidence="2 3">
    <name type="scientific">Pseudomonas fildesensis</name>
    <dbReference type="NCBI Taxonomy" id="1674920"/>
    <lineage>
        <taxon>Bacteria</taxon>
        <taxon>Pseudomonadati</taxon>
        <taxon>Pseudomonadota</taxon>
        <taxon>Gammaproteobacteria</taxon>
        <taxon>Pseudomonadales</taxon>
        <taxon>Pseudomonadaceae</taxon>
        <taxon>Pseudomonas</taxon>
    </lineage>
</organism>
<dbReference type="PATRIC" id="fig|1674920.3.peg.3602"/>